<organism evidence="10 11">
    <name type="scientific">Candidatus Colwellbacteria bacterium CG10_big_fil_rev_8_21_14_0_10_42_22</name>
    <dbReference type="NCBI Taxonomy" id="1974540"/>
    <lineage>
        <taxon>Bacteria</taxon>
        <taxon>Candidatus Colwelliibacteriota</taxon>
    </lineage>
</organism>
<sequence>MNTITVLQLIAGVVTIVLILLQQRSSGAGGLFGGGGSGGFYQRRRGIERTLFMATIGSVAIFTLLSIANLIPN</sequence>
<evidence type="ECO:0000256" key="6">
    <source>
        <dbReference type="ARBA" id="ARBA00022989"/>
    </source>
</evidence>
<comment type="similarity">
    <text evidence="2 9">Belongs to the SecG family.</text>
</comment>
<evidence type="ECO:0000256" key="5">
    <source>
        <dbReference type="ARBA" id="ARBA00022927"/>
    </source>
</evidence>
<keyword evidence="8 9" id="KW-0472">Membrane</keyword>
<feature type="transmembrane region" description="Helical" evidence="9">
    <location>
        <begin position="51"/>
        <end position="71"/>
    </location>
</feature>
<evidence type="ECO:0000256" key="1">
    <source>
        <dbReference type="ARBA" id="ARBA00004141"/>
    </source>
</evidence>
<dbReference type="Pfam" id="PF03840">
    <property type="entry name" value="SecG"/>
    <property type="match status" value="1"/>
</dbReference>
<comment type="caution">
    <text evidence="10">The sequence shown here is derived from an EMBL/GenBank/DDBJ whole genome shotgun (WGS) entry which is preliminary data.</text>
</comment>
<evidence type="ECO:0000256" key="2">
    <source>
        <dbReference type="ARBA" id="ARBA00008445"/>
    </source>
</evidence>
<evidence type="ECO:0000256" key="8">
    <source>
        <dbReference type="ARBA" id="ARBA00023136"/>
    </source>
</evidence>
<evidence type="ECO:0000256" key="4">
    <source>
        <dbReference type="ARBA" id="ARBA00022692"/>
    </source>
</evidence>
<proteinExistence type="inferred from homology"/>
<dbReference type="Proteomes" id="UP000231466">
    <property type="component" value="Unassembled WGS sequence"/>
</dbReference>
<feature type="transmembrane region" description="Helical" evidence="9">
    <location>
        <begin position="6"/>
        <end position="22"/>
    </location>
</feature>
<dbReference type="InterPro" id="IPR004692">
    <property type="entry name" value="SecG"/>
</dbReference>
<dbReference type="GO" id="GO:0015450">
    <property type="term" value="F:protein-transporting ATPase activity"/>
    <property type="evidence" value="ECO:0007669"/>
    <property type="project" value="UniProtKB-UniRule"/>
</dbReference>
<keyword evidence="7 9" id="KW-0811">Translocation</keyword>
<evidence type="ECO:0000256" key="9">
    <source>
        <dbReference type="RuleBase" id="RU365087"/>
    </source>
</evidence>
<comment type="function">
    <text evidence="9">Involved in protein export. Participates in an early event of protein translocation.</text>
</comment>
<keyword evidence="6 9" id="KW-1133">Transmembrane helix</keyword>
<dbReference type="NCBIfam" id="TIGR00810">
    <property type="entry name" value="secG"/>
    <property type="match status" value="1"/>
</dbReference>
<dbReference type="GO" id="GO:0009306">
    <property type="term" value="P:protein secretion"/>
    <property type="evidence" value="ECO:0007669"/>
    <property type="project" value="UniProtKB-UniRule"/>
</dbReference>
<keyword evidence="5 9" id="KW-0653">Protein transport</keyword>
<keyword evidence="9" id="KW-1003">Cell membrane</keyword>
<dbReference type="EMBL" id="PFAH01000002">
    <property type="protein sequence ID" value="PIR98252.1"/>
    <property type="molecule type" value="Genomic_DNA"/>
</dbReference>
<accession>A0A2H0VGM1</accession>
<protein>
    <recommendedName>
        <fullName evidence="9">Protein-export membrane protein SecG</fullName>
    </recommendedName>
</protein>
<evidence type="ECO:0000313" key="11">
    <source>
        <dbReference type="Proteomes" id="UP000231466"/>
    </source>
</evidence>
<keyword evidence="3 9" id="KW-0813">Transport</keyword>
<reference evidence="11" key="1">
    <citation type="submission" date="2017-09" db="EMBL/GenBank/DDBJ databases">
        <title>Depth-based differentiation of microbial function through sediment-hosted aquifers and enrichment of novel symbionts in the deep terrestrial subsurface.</title>
        <authorList>
            <person name="Probst A.J."/>
            <person name="Ladd B."/>
            <person name="Jarett J.K."/>
            <person name="Geller-Mcgrath D.E."/>
            <person name="Sieber C.M.K."/>
            <person name="Emerson J.B."/>
            <person name="Anantharaman K."/>
            <person name="Thomas B.C."/>
            <person name="Malmstrom R."/>
            <person name="Stieglmeier M."/>
            <person name="Klingl A."/>
            <person name="Woyke T."/>
            <person name="Ryan C.M."/>
            <person name="Banfield J.F."/>
        </authorList>
    </citation>
    <scope>NUCLEOTIDE SEQUENCE [LARGE SCALE GENOMIC DNA]</scope>
</reference>
<keyword evidence="4 9" id="KW-0812">Transmembrane</keyword>
<evidence type="ECO:0000256" key="7">
    <source>
        <dbReference type="ARBA" id="ARBA00023010"/>
    </source>
</evidence>
<name>A0A2H0VGM1_9BACT</name>
<dbReference type="GO" id="GO:0005886">
    <property type="term" value="C:plasma membrane"/>
    <property type="evidence" value="ECO:0007669"/>
    <property type="project" value="UniProtKB-SubCell"/>
</dbReference>
<dbReference type="AlphaFoldDB" id="A0A2H0VGM1"/>
<comment type="subcellular location">
    <subcellularLocation>
        <location evidence="9">Cell membrane</location>
        <topology evidence="9">Multi-pass membrane protein</topology>
    </subcellularLocation>
    <subcellularLocation>
        <location evidence="1">Membrane</location>
        <topology evidence="1">Multi-pass membrane protein</topology>
    </subcellularLocation>
</comment>
<evidence type="ECO:0000313" key="10">
    <source>
        <dbReference type="EMBL" id="PIR98252.1"/>
    </source>
</evidence>
<gene>
    <name evidence="10" type="primary">secG</name>
    <name evidence="10" type="ORF">COT89_00905</name>
</gene>
<evidence type="ECO:0000256" key="3">
    <source>
        <dbReference type="ARBA" id="ARBA00022448"/>
    </source>
</evidence>